<reference evidence="9" key="1">
    <citation type="submission" date="2022-08" db="EMBL/GenBank/DDBJ databases">
        <authorList>
            <person name="Gutierrez-Valencia J."/>
        </authorList>
    </citation>
    <scope>NUCLEOTIDE SEQUENCE</scope>
</reference>
<dbReference type="PANTHER" id="PTHR33021:SF339">
    <property type="entry name" value="OS07G0570600 PROTEIN"/>
    <property type="match status" value="1"/>
</dbReference>
<evidence type="ECO:0000256" key="2">
    <source>
        <dbReference type="ARBA" id="ARBA00022723"/>
    </source>
</evidence>
<dbReference type="PANTHER" id="PTHR33021">
    <property type="entry name" value="BLUE COPPER PROTEIN"/>
    <property type="match status" value="1"/>
</dbReference>
<dbReference type="EMBL" id="CAMGYJ010000008">
    <property type="protein sequence ID" value="CAI0466081.1"/>
    <property type="molecule type" value="Genomic_DNA"/>
</dbReference>
<feature type="region of interest" description="Disordered" evidence="6">
    <location>
        <begin position="196"/>
        <end position="226"/>
    </location>
</feature>
<feature type="compositionally biased region" description="Low complexity" evidence="6">
    <location>
        <begin position="196"/>
        <end position="217"/>
    </location>
</feature>
<comment type="caution">
    <text evidence="9">The sequence shown here is derived from an EMBL/GenBank/DDBJ whole genome shotgun (WGS) entry which is preliminary data.</text>
</comment>
<evidence type="ECO:0000256" key="3">
    <source>
        <dbReference type="ARBA" id="ARBA00022982"/>
    </source>
</evidence>
<dbReference type="SUPFAM" id="SSF49503">
    <property type="entry name" value="Cupredoxins"/>
    <property type="match status" value="1"/>
</dbReference>
<dbReference type="InterPro" id="IPR003245">
    <property type="entry name" value="Phytocyanin_dom"/>
</dbReference>
<name>A0AAV0P5G7_9ROSI</name>
<keyword evidence="5" id="KW-0325">Glycoprotein</keyword>
<evidence type="ECO:0000256" key="4">
    <source>
        <dbReference type="ARBA" id="ARBA00023008"/>
    </source>
</evidence>
<evidence type="ECO:0000256" key="1">
    <source>
        <dbReference type="ARBA" id="ARBA00022448"/>
    </source>
</evidence>
<organism evidence="9 10">
    <name type="scientific">Linum tenue</name>
    <dbReference type="NCBI Taxonomy" id="586396"/>
    <lineage>
        <taxon>Eukaryota</taxon>
        <taxon>Viridiplantae</taxon>
        <taxon>Streptophyta</taxon>
        <taxon>Embryophyta</taxon>
        <taxon>Tracheophyta</taxon>
        <taxon>Spermatophyta</taxon>
        <taxon>Magnoliopsida</taxon>
        <taxon>eudicotyledons</taxon>
        <taxon>Gunneridae</taxon>
        <taxon>Pentapetalae</taxon>
        <taxon>rosids</taxon>
        <taxon>fabids</taxon>
        <taxon>Malpighiales</taxon>
        <taxon>Linaceae</taxon>
        <taxon>Linum</taxon>
    </lineage>
</organism>
<evidence type="ECO:0000313" key="10">
    <source>
        <dbReference type="Proteomes" id="UP001154282"/>
    </source>
</evidence>
<dbReference type="InterPro" id="IPR008972">
    <property type="entry name" value="Cupredoxin"/>
</dbReference>
<dbReference type="GO" id="GO:0009055">
    <property type="term" value="F:electron transfer activity"/>
    <property type="evidence" value="ECO:0007669"/>
    <property type="project" value="InterPro"/>
</dbReference>
<evidence type="ECO:0000256" key="6">
    <source>
        <dbReference type="SAM" id="MobiDB-lite"/>
    </source>
</evidence>
<keyword evidence="2" id="KW-0479">Metal-binding</keyword>
<gene>
    <name evidence="9" type="ORF">LITE_LOCUS36878</name>
</gene>
<protein>
    <recommendedName>
        <fullName evidence="8">Phytocyanin domain-containing protein</fullName>
    </recommendedName>
</protein>
<dbReference type="AlphaFoldDB" id="A0AAV0P5G7"/>
<evidence type="ECO:0000313" key="9">
    <source>
        <dbReference type="EMBL" id="CAI0466081.1"/>
    </source>
</evidence>
<dbReference type="Gene3D" id="2.60.40.420">
    <property type="entry name" value="Cupredoxins - blue copper proteins"/>
    <property type="match status" value="1"/>
</dbReference>
<keyword evidence="7" id="KW-0472">Membrane</keyword>
<dbReference type="GO" id="GO:0046872">
    <property type="term" value="F:metal ion binding"/>
    <property type="evidence" value="ECO:0007669"/>
    <property type="project" value="UniProtKB-KW"/>
</dbReference>
<keyword evidence="10" id="KW-1185">Reference proteome</keyword>
<evidence type="ECO:0000256" key="7">
    <source>
        <dbReference type="SAM" id="Phobius"/>
    </source>
</evidence>
<sequence>MMTRRRPPNQKPTLPATINGMQCQSLVLLRLRQIPPSFPYHLPRDSAAYPLPNLPDSTRSAFEFLCSSRGMAMAPRAYVMALVLSVAAVIHAHGAVHKVGDSAGWTTIGSPDYKQWAVTKTFELGDVIRFEYNPQFHNVMRVTHAMYRACNTTAPLATYTTGNDSITITTRGHHYFICGVNGHCQSGQRVDINVLPTTATPSSSPASSMAAPTLSSAQSPGPSSNTAASSMASIAQALLLAMAILFHVGFA</sequence>
<keyword evidence="7" id="KW-1133">Transmembrane helix</keyword>
<dbReference type="FunFam" id="2.60.40.420:FF:000003">
    <property type="entry name" value="Blue copper"/>
    <property type="match status" value="1"/>
</dbReference>
<keyword evidence="3" id="KW-0249">Electron transport</keyword>
<keyword evidence="4" id="KW-0186">Copper</keyword>
<evidence type="ECO:0000256" key="5">
    <source>
        <dbReference type="ARBA" id="ARBA00023180"/>
    </source>
</evidence>
<dbReference type="InterPro" id="IPR039391">
    <property type="entry name" value="Phytocyanin-like"/>
</dbReference>
<keyword evidence="7" id="KW-0812">Transmembrane</keyword>
<evidence type="ECO:0000259" key="8">
    <source>
        <dbReference type="PROSITE" id="PS51485"/>
    </source>
</evidence>
<dbReference type="GO" id="GO:0005886">
    <property type="term" value="C:plasma membrane"/>
    <property type="evidence" value="ECO:0007669"/>
    <property type="project" value="TreeGrafter"/>
</dbReference>
<keyword evidence="1" id="KW-0813">Transport</keyword>
<feature type="transmembrane region" description="Helical" evidence="7">
    <location>
        <begin position="77"/>
        <end position="96"/>
    </location>
</feature>
<feature type="transmembrane region" description="Helical" evidence="7">
    <location>
        <begin position="230"/>
        <end position="250"/>
    </location>
</feature>
<dbReference type="Proteomes" id="UP001154282">
    <property type="component" value="Unassembled WGS sequence"/>
</dbReference>
<dbReference type="PROSITE" id="PS51485">
    <property type="entry name" value="PHYTOCYANIN"/>
    <property type="match status" value="1"/>
</dbReference>
<accession>A0AAV0P5G7</accession>
<dbReference type="Pfam" id="PF02298">
    <property type="entry name" value="Cu_bind_like"/>
    <property type="match status" value="1"/>
</dbReference>
<feature type="domain" description="Phytocyanin" evidence="8">
    <location>
        <begin position="95"/>
        <end position="196"/>
    </location>
</feature>
<proteinExistence type="predicted"/>